<keyword evidence="5" id="KW-1185">Reference proteome</keyword>
<dbReference type="Proteomes" id="UP001519363">
    <property type="component" value="Unassembled WGS sequence"/>
</dbReference>
<dbReference type="PANTHER" id="PTHR46580">
    <property type="entry name" value="SENSOR KINASE-RELATED"/>
    <property type="match status" value="1"/>
</dbReference>
<keyword evidence="1 2" id="KW-0732">Signal</keyword>
<evidence type="ECO:0000313" key="5">
    <source>
        <dbReference type="Proteomes" id="UP001519363"/>
    </source>
</evidence>
<feature type="domain" description="Peptidase S1" evidence="3">
    <location>
        <begin position="25"/>
        <end position="228"/>
    </location>
</feature>
<evidence type="ECO:0000259" key="3">
    <source>
        <dbReference type="PROSITE" id="PS50240"/>
    </source>
</evidence>
<proteinExistence type="predicted"/>
<dbReference type="InterPro" id="IPR001254">
    <property type="entry name" value="Trypsin_dom"/>
</dbReference>
<feature type="chain" id="PRO_5045992822" description="Peptidase S1 domain-containing protein" evidence="2">
    <location>
        <begin position="25"/>
        <end position="633"/>
    </location>
</feature>
<dbReference type="Gene3D" id="2.130.10.130">
    <property type="entry name" value="Integrin alpha, N-terminal"/>
    <property type="match status" value="2"/>
</dbReference>
<dbReference type="Gene3D" id="2.40.10.10">
    <property type="entry name" value="Trypsin-like serine proteases"/>
    <property type="match status" value="1"/>
</dbReference>
<dbReference type="PROSITE" id="PS50240">
    <property type="entry name" value="TRYPSIN_DOM"/>
    <property type="match status" value="1"/>
</dbReference>
<dbReference type="EMBL" id="JAGIOO010000001">
    <property type="protein sequence ID" value="MBP2477511.1"/>
    <property type="molecule type" value="Genomic_DNA"/>
</dbReference>
<evidence type="ECO:0000256" key="1">
    <source>
        <dbReference type="ARBA" id="ARBA00022729"/>
    </source>
</evidence>
<dbReference type="InterPro" id="IPR013517">
    <property type="entry name" value="FG-GAP"/>
</dbReference>
<evidence type="ECO:0000256" key="2">
    <source>
        <dbReference type="SAM" id="SignalP"/>
    </source>
</evidence>
<gene>
    <name evidence="4" type="ORF">JOF53_006383</name>
</gene>
<dbReference type="InterPro" id="IPR013783">
    <property type="entry name" value="Ig-like_fold"/>
</dbReference>
<dbReference type="SUPFAM" id="SSF69318">
    <property type="entry name" value="Integrin alpha N-terminal domain"/>
    <property type="match status" value="1"/>
</dbReference>
<dbReference type="SUPFAM" id="SSF50494">
    <property type="entry name" value="Trypsin-like serine proteases"/>
    <property type="match status" value="1"/>
</dbReference>
<comment type="caution">
    <text evidence="4">The sequence shown here is derived from an EMBL/GenBank/DDBJ whole genome shotgun (WGS) entry which is preliminary data.</text>
</comment>
<dbReference type="SUPFAM" id="SSF49265">
    <property type="entry name" value="Fibronectin type III"/>
    <property type="match status" value="1"/>
</dbReference>
<dbReference type="InterPro" id="IPR001314">
    <property type="entry name" value="Peptidase_S1A"/>
</dbReference>
<evidence type="ECO:0000313" key="4">
    <source>
        <dbReference type="EMBL" id="MBP2477511.1"/>
    </source>
</evidence>
<dbReference type="SMART" id="SM00020">
    <property type="entry name" value="Tryp_SPc"/>
    <property type="match status" value="1"/>
</dbReference>
<organism evidence="4 5">
    <name type="scientific">Crossiella equi</name>
    <dbReference type="NCBI Taxonomy" id="130796"/>
    <lineage>
        <taxon>Bacteria</taxon>
        <taxon>Bacillati</taxon>
        <taxon>Actinomycetota</taxon>
        <taxon>Actinomycetes</taxon>
        <taxon>Pseudonocardiales</taxon>
        <taxon>Pseudonocardiaceae</taxon>
        <taxon>Crossiella</taxon>
    </lineage>
</organism>
<protein>
    <recommendedName>
        <fullName evidence="3">Peptidase S1 domain-containing protein</fullName>
    </recommendedName>
</protein>
<dbReference type="InterPro" id="IPR009003">
    <property type="entry name" value="Peptidase_S1_PA"/>
</dbReference>
<dbReference type="Gene3D" id="2.60.40.10">
    <property type="entry name" value="Immunoglobulins"/>
    <property type="match status" value="1"/>
</dbReference>
<accession>A0ABS5ALS8</accession>
<dbReference type="Pfam" id="PF13517">
    <property type="entry name" value="FG-GAP_3"/>
    <property type="match status" value="2"/>
</dbReference>
<name>A0ABS5ALS8_9PSEU</name>
<dbReference type="InterPro" id="IPR043504">
    <property type="entry name" value="Peptidase_S1_PA_chymotrypsin"/>
</dbReference>
<dbReference type="Pfam" id="PF00089">
    <property type="entry name" value="Trypsin"/>
    <property type="match status" value="1"/>
</dbReference>
<dbReference type="InterPro" id="IPR028994">
    <property type="entry name" value="Integrin_alpha_N"/>
</dbReference>
<dbReference type="PRINTS" id="PR00722">
    <property type="entry name" value="CHYMOTRYPSIN"/>
</dbReference>
<dbReference type="InterPro" id="IPR036116">
    <property type="entry name" value="FN3_sf"/>
</dbReference>
<feature type="signal peptide" evidence="2">
    <location>
        <begin position="1"/>
        <end position="24"/>
    </location>
</feature>
<sequence>MNRPVRLAAAVAALTVLTALPAQAISGGAADARAHLARLDIGDGELACSGVLIAPRWLVSASSCFAQPGEGLNVPGGAPRKATKATLGTQTVAVEHLVPRTDRNLVLARLASPVTAAPVAGLASAAPAPGSTVRAFGFGRTSTEWVPTTPHAAEFTLASVGAGTLNLDSSTAGVCKGDSGGPTLAGDLLVGVHAASWQNGCLGETGTRTGAVDARVDDIREWVLGQVLDVKATPLRKHAVSLSWQAAPVAGVTGYKVFGARTPGVALTEANLLGTATGTSFTHGTLPAKQTWFYRVVPVAGGQHAFASAEVSATVRVRTSTDFTGDGRDDVATFLRGGDPKVYVGTAQADKKFTAGPAWHDFFAAGGETPLSGDFNGDGKADIVTFVQGGSGKVHVALSDGTRFGPGQEWHPGFGYGTDIPYTGDFNGDGKDDIIVFNRGDSGDVWVSLSDGTKFLPASKWHEYFAPGGEFPAVGDFNGDGKDDIVTFTKGNAGVVYVSLSTGSGFVQDNAKWHNGFGYGTDIPAVGDFNGDGKDDIIVFNRGDSGDVWVSPNMGGWFGGASRWHEYFAPGAELPGVGDFDGDGKTDAVTFTSGGTADVYVTQSTGSGFVQDDAKWNDHFAPAPEVPLPSRVF</sequence>
<reference evidence="4 5" key="1">
    <citation type="submission" date="2021-03" db="EMBL/GenBank/DDBJ databases">
        <title>Sequencing the genomes of 1000 actinobacteria strains.</title>
        <authorList>
            <person name="Klenk H.-P."/>
        </authorList>
    </citation>
    <scope>NUCLEOTIDE SEQUENCE [LARGE SCALE GENOMIC DNA]</scope>
    <source>
        <strain evidence="4 5">DSM 44580</strain>
    </source>
</reference>
<dbReference type="RefSeq" id="WP_209707431.1">
    <property type="nucleotide sequence ID" value="NZ_JAGIOO010000001.1"/>
</dbReference>